<keyword evidence="1" id="KW-0808">Transferase</keyword>
<dbReference type="PROSITE" id="PS51255">
    <property type="entry name" value="ADPK"/>
    <property type="match status" value="1"/>
</dbReference>
<evidence type="ECO:0000313" key="6">
    <source>
        <dbReference type="EnsemblMetazoa" id="CLYHEMP011763.1"/>
    </source>
</evidence>
<dbReference type="GO" id="GO:0005783">
    <property type="term" value="C:endoplasmic reticulum"/>
    <property type="evidence" value="ECO:0007669"/>
    <property type="project" value="TreeGrafter"/>
</dbReference>
<dbReference type="GO" id="GO:0046872">
    <property type="term" value="F:metal ion binding"/>
    <property type="evidence" value="ECO:0007669"/>
    <property type="project" value="UniProtKB-KW"/>
</dbReference>
<protein>
    <recommendedName>
        <fullName evidence="8">ADP-dependent glucokinase</fullName>
    </recommendedName>
</protein>
<dbReference type="PANTHER" id="PTHR21208">
    <property type="entry name" value="ADP-DEPENDENT GLUCOKINASE"/>
    <property type="match status" value="1"/>
</dbReference>
<dbReference type="InterPro" id="IPR029056">
    <property type="entry name" value="Ribokinase-like"/>
</dbReference>
<dbReference type="Gene3D" id="3.40.1190.20">
    <property type="match status" value="1"/>
</dbReference>
<dbReference type="AlphaFoldDB" id="A0A7M5V5J6"/>
<organism evidence="6 7">
    <name type="scientific">Clytia hemisphaerica</name>
    <dbReference type="NCBI Taxonomy" id="252671"/>
    <lineage>
        <taxon>Eukaryota</taxon>
        <taxon>Metazoa</taxon>
        <taxon>Cnidaria</taxon>
        <taxon>Hydrozoa</taxon>
        <taxon>Hydroidolina</taxon>
        <taxon>Leptothecata</taxon>
        <taxon>Obeliida</taxon>
        <taxon>Clytiidae</taxon>
        <taxon>Clytia</taxon>
    </lineage>
</organism>
<dbReference type="Pfam" id="PF04587">
    <property type="entry name" value="ADP_PFK_GK"/>
    <property type="match status" value="1"/>
</dbReference>
<dbReference type="GeneID" id="136816746"/>
<proteinExistence type="predicted"/>
<reference evidence="6" key="1">
    <citation type="submission" date="2021-01" db="UniProtKB">
        <authorList>
            <consortium name="EnsemblMetazoa"/>
        </authorList>
    </citation>
    <scope>IDENTIFICATION</scope>
</reference>
<sequence>MAAVERGIISFLVAVLAYFAYIENERLLVLVISREYKALNRLEEVIGDSKSKYTRVAVGVNANVDVIVSATKTFSKLGLQPSNKPQDHSEITSLQELEQCFAYYFERCAAAERFVSSKEVFEQIVQAATNVDGSQFDVGGNAALMGLKMLYSNPNSTVLLGGPVGKRLKSMLDGRIVIPKQLLQEEDEYHLILEYPRGESWGEKKSNCANRFIISHDKANGQMAALDNFFNSLESFQPELVVISGLHLLEGQTEEIRKTKLEDLRHHLRAIEEDTPIHLELASMTSPKLMEDIAYMIFPMVDSVGLNEQELAFLSSSLNGPGGKEELTQSPPEIGLMADILDWALNTFGRNTRYGGASSRLTRIHFHCLIYHVICVHEGYWGNALAATAAGSRAASRQACDKEDVSTSELELRTPEYFARSVQNWQLRRNLVKHDDANPVTQWTNNHLNFYFSAVLVCKKPKRTVGLGDCISATGLQQSKFL</sequence>
<keyword evidence="5" id="KW-0324">Glycolysis</keyword>
<keyword evidence="2" id="KW-0479">Metal-binding</keyword>
<keyword evidence="3" id="KW-0418">Kinase</keyword>
<evidence type="ECO:0000256" key="2">
    <source>
        <dbReference type="ARBA" id="ARBA00022723"/>
    </source>
</evidence>
<dbReference type="SUPFAM" id="SSF53613">
    <property type="entry name" value="Ribokinase-like"/>
    <property type="match status" value="1"/>
</dbReference>
<dbReference type="OrthoDB" id="5847021at2759"/>
<keyword evidence="4" id="KW-0460">Magnesium</keyword>
<evidence type="ECO:0000256" key="1">
    <source>
        <dbReference type="ARBA" id="ARBA00022679"/>
    </source>
</evidence>
<accession>A0A7M5V5J6</accession>
<dbReference type="GO" id="GO:0043843">
    <property type="term" value="F:ADP-specific glucokinase activity"/>
    <property type="evidence" value="ECO:0007669"/>
    <property type="project" value="TreeGrafter"/>
</dbReference>
<evidence type="ECO:0000256" key="5">
    <source>
        <dbReference type="ARBA" id="ARBA00023152"/>
    </source>
</evidence>
<dbReference type="EnsemblMetazoa" id="CLYHEMT011763.1">
    <property type="protein sequence ID" value="CLYHEMP011763.1"/>
    <property type="gene ID" value="CLYHEMG011763"/>
</dbReference>
<keyword evidence="7" id="KW-1185">Reference proteome</keyword>
<evidence type="ECO:0000256" key="3">
    <source>
        <dbReference type="ARBA" id="ARBA00022777"/>
    </source>
</evidence>
<dbReference type="GO" id="GO:0006006">
    <property type="term" value="P:glucose metabolic process"/>
    <property type="evidence" value="ECO:0007669"/>
    <property type="project" value="TreeGrafter"/>
</dbReference>
<dbReference type="PANTHER" id="PTHR21208:SF0">
    <property type="entry name" value="ADP-DEPENDENT GLUCOKINASE"/>
    <property type="match status" value="1"/>
</dbReference>
<dbReference type="RefSeq" id="XP_066929165.1">
    <property type="nucleotide sequence ID" value="XM_067073064.1"/>
</dbReference>
<name>A0A7M5V5J6_9CNID</name>
<dbReference type="InterPro" id="IPR007666">
    <property type="entry name" value="ADP_PFK/GK"/>
</dbReference>
<dbReference type="Proteomes" id="UP000594262">
    <property type="component" value="Unplaced"/>
</dbReference>
<dbReference type="GO" id="GO:0006096">
    <property type="term" value="P:glycolytic process"/>
    <property type="evidence" value="ECO:0007669"/>
    <property type="project" value="UniProtKB-KW"/>
</dbReference>
<evidence type="ECO:0008006" key="8">
    <source>
        <dbReference type="Google" id="ProtNLM"/>
    </source>
</evidence>
<evidence type="ECO:0000256" key="4">
    <source>
        <dbReference type="ARBA" id="ARBA00022842"/>
    </source>
</evidence>
<evidence type="ECO:0000313" key="7">
    <source>
        <dbReference type="Proteomes" id="UP000594262"/>
    </source>
</evidence>